<feature type="transmembrane region" description="Helical" evidence="9">
    <location>
        <begin position="35"/>
        <end position="56"/>
    </location>
</feature>
<dbReference type="SUPFAM" id="SSF57889">
    <property type="entry name" value="Cysteine-rich domain"/>
    <property type="match status" value="1"/>
</dbReference>
<evidence type="ECO:0008006" key="16">
    <source>
        <dbReference type="Google" id="ProtNLM"/>
    </source>
</evidence>
<dbReference type="STRING" id="6526.A0A2C9JQ03"/>
<dbReference type="PROSITE" id="PS50106">
    <property type="entry name" value="PDZ"/>
    <property type="match status" value="1"/>
</dbReference>
<evidence type="ECO:0000256" key="6">
    <source>
        <dbReference type="ARBA" id="ARBA00023121"/>
    </source>
</evidence>
<dbReference type="PROSITE" id="PS50004">
    <property type="entry name" value="C2"/>
    <property type="match status" value="1"/>
</dbReference>
<dbReference type="InterPro" id="IPR036034">
    <property type="entry name" value="PDZ_sf"/>
</dbReference>
<dbReference type="GO" id="GO:0006869">
    <property type="term" value="P:lipid transport"/>
    <property type="evidence" value="ECO:0007669"/>
    <property type="project" value="UniProtKB-KW"/>
</dbReference>
<dbReference type="PROSITE" id="PS51847">
    <property type="entry name" value="SMP"/>
    <property type="match status" value="1"/>
</dbReference>
<dbReference type="VEuPathDB" id="VectorBase:BGLAX_032865"/>
<reference evidence="14" key="1">
    <citation type="submission" date="2020-05" db="UniProtKB">
        <authorList>
            <consortium name="EnsemblMetazoa"/>
        </authorList>
    </citation>
    <scope>IDENTIFICATION</scope>
    <source>
        <strain evidence="14">BB02</strain>
    </source>
</reference>
<evidence type="ECO:0000259" key="11">
    <source>
        <dbReference type="PROSITE" id="PS50081"/>
    </source>
</evidence>
<evidence type="ECO:0000256" key="5">
    <source>
        <dbReference type="ARBA" id="ARBA00023055"/>
    </source>
</evidence>
<feature type="region of interest" description="Disordered" evidence="8">
    <location>
        <begin position="1236"/>
        <end position="1255"/>
    </location>
</feature>
<dbReference type="PANTHER" id="PTHR21519">
    <property type="entry name" value="PDZ DOMAIN-CONTAINING PROTEIN 8"/>
    <property type="match status" value="1"/>
</dbReference>
<feature type="compositionally biased region" description="Polar residues" evidence="8">
    <location>
        <begin position="1041"/>
        <end position="1050"/>
    </location>
</feature>
<protein>
    <recommendedName>
        <fullName evidence="16">PDZ domain-containing protein 8</fullName>
    </recommendedName>
</protein>
<dbReference type="GO" id="GO:0051560">
    <property type="term" value="P:mitochondrial calcium ion homeostasis"/>
    <property type="evidence" value="ECO:0007669"/>
    <property type="project" value="InterPro"/>
</dbReference>
<keyword evidence="4" id="KW-0862">Zinc</keyword>
<dbReference type="SMART" id="SM00239">
    <property type="entry name" value="C2"/>
    <property type="match status" value="1"/>
</dbReference>
<dbReference type="KEGG" id="bgt:106063239"/>
<proteinExistence type="predicted"/>
<dbReference type="PROSITE" id="PS50081">
    <property type="entry name" value="ZF_DAG_PE_2"/>
    <property type="match status" value="1"/>
</dbReference>
<sequence>MEVITSHKRRMDNLTEIFNRLTSNSWMTAALNSTWVTSTLESVYFFPPIYYFLMFIQRYMEFMMDRMVLALVAFLMGMTVMFLAESLALYYIYKRSSVLPPPTCERPRAVLPEVLKSRITQPNLKQKEDCIWLNFFFQFLFHELKDSLNVRRLITKKIQVEFEELLKSKSGVFMDELFLRDFHLGDKFPVIMAMTVENVDVQDDIIRTLDLKAHLVYDGGLKIAIDAALPLATTAYISIKVIKIRGVARLQFTNVPYTHWSVSFYEEPEIELEVTAQLDGRSMPKLKNIIANQIKRIVRKKHTLPMYKMRFKPFFPPSIDLAKESVQRLQLHGTDIGCGILEVTVVECTRLSFLARNSRLYCVLSVDKKPWKQILSEKRISQKLLTIELIKSGHDNAVGMLVKDEIWEDRLLPVVIVDEVSVGTPAHIAGVKEGDILIGANDIKITSAKQASKVLKWGKDNRLRLQIDRDKYENPLEFLGLNRRASSWHSQHLVSKETEKKGTEDLMARLSVTAVKEDKTDSNVRHTVYKEGSENPKWNQKFIFSIDSNHNYLNVCVWCKGGDRSDKPELFKWSNHDVLIGYISLNLDDICLHCVMTLNGSLRDRFSLRHGHYKTEEELVKLWSVHKGWDPNQMYGDIHLDFCFHPYFLTTQQRRSLASCRAEAVKLQDELFMRTAGGAHYYDTTIKKGHKKNAKEGHHQFDSTNFTTATFCDFCGKKIWMKEAFKCKICQMVCHRKCLAKCLINTICTEQGAQKKLSTDHFEPWVPLNDPGKIKPAEDLRESYVSEEFSSRDDSVSELSSETRQLFEALYNAESPNDIMDLINTPIPPTSRFKSLQDQTERMKDSVMKHLKRSTKASNSLNDKAIMLAKEAGIKLFADMDVLLRRDKLNELITNLDGQMKLEMQTKDLLEKELILIEAAEKKSSSPKIQSEIKSLHHKVVKSSEKLDGMSLLMLQYCSALQLCLNTLEKEENESMQIASASKNIESLGSSKAPVSPKIASKSTRSAVTGFVKRAGTTMKEKVTSIKRDFGRKGKSDKDSPSQSSNNNTGLLTVSENVDLVLVVSGSDKIDLIPASEILEKAQASVTSHVNIIDDVEMIKVYTDINKKDAEKVDTQDTADSNMKISETQDKLKVKKCVKTKNYLNRSNSDSELEVSKTLSYSPEESLLYRGNSLPKMCVNDDSDSDSDFLVIDSTDDDAEVSDSSDNEDVSIPSNHLKHSYGLAIKKKYGAFKEYSNDDSETQHHSTNQPSTFLI</sequence>
<evidence type="ECO:0000256" key="7">
    <source>
        <dbReference type="ARBA" id="ARBA00023136"/>
    </source>
</evidence>
<dbReference type="SMART" id="SM00109">
    <property type="entry name" value="C1"/>
    <property type="match status" value="1"/>
</dbReference>
<dbReference type="GO" id="GO:0008289">
    <property type="term" value="F:lipid binding"/>
    <property type="evidence" value="ECO:0007669"/>
    <property type="project" value="UniProtKB-KW"/>
</dbReference>
<keyword evidence="7 9" id="KW-0472">Membrane</keyword>
<keyword evidence="2" id="KW-0813">Transport</keyword>
<dbReference type="SUPFAM" id="SSF50156">
    <property type="entry name" value="PDZ domain-like"/>
    <property type="match status" value="1"/>
</dbReference>
<dbReference type="VEuPathDB" id="VectorBase:BGLB006179"/>
<feature type="compositionally biased region" description="Basic and acidic residues" evidence="8">
    <location>
        <begin position="1023"/>
        <end position="1040"/>
    </location>
</feature>
<keyword evidence="6" id="KW-0446">Lipid-binding</keyword>
<feature type="compositionally biased region" description="Polar residues" evidence="8">
    <location>
        <begin position="1245"/>
        <end position="1255"/>
    </location>
</feature>
<feature type="domain" description="PDZ" evidence="12">
    <location>
        <begin position="386"/>
        <end position="456"/>
    </location>
</feature>
<dbReference type="CDD" id="cd20825">
    <property type="entry name" value="C1_PDZD8"/>
    <property type="match status" value="1"/>
</dbReference>
<organism evidence="14 15">
    <name type="scientific">Biomphalaria glabrata</name>
    <name type="common">Bloodfluke planorb</name>
    <name type="synonym">Freshwater snail</name>
    <dbReference type="NCBI Taxonomy" id="6526"/>
    <lineage>
        <taxon>Eukaryota</taxon>
        <taxon>Metazoa</taxon>
        <taxon>Spiralia</taxon>
        <taxon>Lophotrochozoa</taxon>
        <taxon>Mollusca</taxon>
        <taxon>Gastropoda</taxon>
        <taxon>Heterobranchia</taxon>
        <taxon>Euthyneura</taxon>
        <taxon>Panpulmonata</taxon>
        <taxon>Hygrophila</taxon>
        <taxon>Lymnaeoidea</taxon>
        <taxon>Planorbidae</taxon>
        <taxon>Biomphalaria</taxon>
    </lineage>
</organism>
<evidence type="ECO:0000259" key="10">
    <source>
        <dbReference type="PROSITE" id="PS50004"/>
    </source>
</evidence>
<dbReference type="GO" id="GO:0005739">
    <property type="term" value="C:mitochondrion"/>
    <property type="evidence" value="ECO:0007669"/>
    <property type="project" value="GOC"/>
</dbReference>
<dbReference type="InterPro" id="IPR039275">
    <property type="entry name" value="PDZD8"/>
</dbReference>
<dbReference type="CDD" id="cd21674">
    <property type="entry name" value="SMP_PDZD8"/>
    <property type="match status" value="1"/>
</dbReference>
<dbReference type="SUPFAM" id="SSF49562">
    <property type="entry name" value="C2 domain (Calcium/lipid-binding domain, CaLB)"/>
    <property type="match status" value="1"/>
</dbReference>
<name>A0A2C9JQ03_BIOGL</name>
<dbReference type="InterPro" id="IPR058801">
    <property type="entry name" value="PDZD8_N"/>
</dbReference>
<dbReference type="Gene3D" id="2.30.42.10">
    <property type="match status" value="1"/>
</dbReference>
<dbReference type="PROSITE" id="PS00479">
    <property type="entry name" value="ZF_DAG_PE_1"/>
    <property type="match status" value="1"/>
</dbReference>
<gene>
    <name evidence="14" type="primary">106063239</name>
</gene>
<evidence type="ECO:0000256" key="8">
    <source>
        <dbReference type="SAM" id="MobiDB-lite"/>
    </source>
</evidence>
<dbReference type="Pfam" id="PF00130">
    <property type="entry name" value="C1_1"/>
    <property type="match status" value="1"/>
</dbReference>
<keyword evidence="3" id="KW-0479">Metal-binding</keyword>
<dbReference type="InterPro" id="IPR001478">
    <property type="entry name" value="PDZ"/>
</dbReference>
<dbReference type="SMART" id="SM00228">
    <property type="entry name" value="PDZ"/>
    <property type="match status" value="1"/>
</dbReference>
<feature type="domain" description="SMP-LTD" evidence="13">
    <location>
        <begin position="126"/>
        <end position="313"/>
    </location>
</feature>
<dbReference type="Proteomes" id="UP000076420">
    <property type="component" value="Unassembled WGS sequence"/>
</dbReference>
<dbReference type="EnsemblMetazoa" id="BGLB006179-RB">
    <property type="protein sequence ID" value="BGLB006179-PB"/>
    <property type="gene ID" value="BGLB006179"/>
</dbReference>
<dbReference type="GO" id="GO:0044233">
    <property type="term" value="C:mitochondria-associated endoplasmic reticulum membrane contact site"/>
    <property type="evidence" value="ECO:0007669"/>
    <property type="project" value="InterPro"/>
</dbReference>
<dbReference type="Pfam" id="PF26547">
    <property type="entry name" value="PDZD8_N"/>
    <property type="match status" value="1"/>
</dbReference>
<dbReference type="OrthoDB" id="10004596at2759"/>
<dbReference type="GO" id="GO:0046872">
    <property type="term" value="F:metal ion binding"/>
    <property type="evidence" value="ECO:0007669"/>
    <property type="project" value="UniProtKB-KW"/>
</dbReference>
<keyword evidence="9" id="KW-1133">Transmembrane helix</keyword>
<evidence type="ECO:0000256" key="2">
    <source>
        <dbReference type="ARBA" id="ARBA00022448"/>
    </source>
</evidence>
<dbReference type="AlphaFoldDB" id="A0A2C9JQ03"/>
<dbReference type="Pfam" id="PF00168">
    <property type="entry name" value="C2"/>
    <property type="match status" value="1"/>
</dbReference>
<dbReference type="InterPro" id="IPR031468">
    <property type="entry name" value="SMP_LBD"/>
</dbReference>
<dbReference type="InterPro" id="IPR000008">
    <property type="entry name" value="C2_dom"/>
</dbReference>
<keyword evidence="5" id="KW-0445">Lipid transport</keyword>
<evidence type="ECO:0000313" key="15">
    <source>
        <dbReference type="Proteomes" id="UP000076420"/>
    </source>
</evidence>
<feature type="region of interest" description="Disordered" evidence="8">
    <location>
        <begin position="1023"/>
        <end position="1050"/>
    </location>
</feature>
<evidence type="ECO:0000256" key="1">
    <source>
        <dbReference type="ARBA" id="ARBA00004370"/>
    </source>
</evidence>
<dbReference type="Gene3D" id="3.30.60.20">
    <property type="match status" value="1"/>
</dbReference>
<evidence type="ECO:0000259" key="13">
    <source>
        <dbReference type="PROSITE" id="PS51847"/>
    </source>
</evidence>
<keyword evidence="9" id="KW-0812">Transmembrane</keyword>
<evidence type="ECO:0000259" key="12">
    <source>
        <dbReference type="PROSITE" id="PS50106"/>
    </source>
</evidence>
<evidence type="ECO:0000256" key="3">
    <source>
        <dbReference type="ARBA" id="ARBA00022723"/>
    </source>
</evidence>
<feature type="transmembrane region" description="Helical" evidence="9">
    <location>
        <begin position="68"/>
        <end position="93"/>
    </location>
</feature>
<feature type="domain" description="C2" evidence="10">
    <location>
        <begin position="459"/>
        <end position="600"/>
    </location>
</feature>
<evidence type="ECO:0000256" key="4">
    <source>
        <dbReference type="ARBA" id="ARBA00022833"/>
    </source>
</evidence>
<comment type="subcellular location">
    <subcellularLocation>
        <location evidence="1">Membrane</location>
    </subcellularLocation>
</comment>
<dbReference type="InterPro" id="IPR002219">
    <property type="entry name" value="PKC_DAG/PE"/>
</dbReference>
<feature type="domain" description="Phorbol-ester/DAG-type" evidence="11">
    <location>
        <begin position="698"/>
        <end position="748"/>
    </location>
</feature>
<dbReference type="GO" id="GO:0016020">
    <property type="term" value="C:membrane"/>
    <property type="evidence" value="ECO:0007669"/>
    <property type="project" value="UniProtKB-SubCell"/>
</dbReference>
<dbReference type="PANTHER" id="PTHR21519:SF1">
    <property type="entry name" value="PDZ DOMAIN-CONTAINING PROTEIN 8"/>
    <property type="match status" value="1"/>
</dbReference>
<evidence type="ECO:0000313" key="14">
    <source>
        <dbReference type="EnsemblMetazoa" id="BGLB006179-PB"/>
    </source>
</evidence>
<dbReference type="InterPro" id="IPR046349">
    <property type="entry name" value="C1-like_sf"/>
</dbReference>
<dbReference type="InterPro" id="IPR035892">
    <property type="entry name" value="C2_domain_sf"/>
</dbReference>
<evidence type="ECO:0000256" key="9">
    <source>
        <dbReference type="SAM" id="Phobius"/>
    </source>
</evidence>
<accession>A0A2C9JQ03</accession>
<dbReference type="Gene3D" id="2.60.40.150">
    <property type="entry name" value="C2 domain"/>
    <property type="match status" value="1"/>
</dbReference>
<dbReference type="GO" id="GO:1990456">
    <property type="term" value="P:mitochondrion-endoplasmic reticulum membrane tethering"/>
    <property type="evidence" value="ECO:0007669"/>
    <property type="project" value="InterPro"/>
</dbReference>